<evidence type="ECO:0000313" key="1">
    <source>
        <dbReference type="EMBL" id="PIO36603.1"/>
    </source>
</evidence>
<reference evidence="2" key="1">
    <citation type="journal article" date="2017" name="Nat. Commun.">
        <title>The North American bullfrog draft genome provides insight into hormonal regulation of long noncoding RNA.</title>
        <authorList>
            <person name="Hammond S.A."/>
            <person name="Warren R.L."/>
            <person name="Vandervalk B.P."/>
            <person name="Kucuk E."/>
            <person name="Khan H."/>
            <person name="Gibb E.A."/>
            <person name="Pandoh P."/>
            <person name="Kirk H."/>
            <person name="Zhao Y."/>
            <person name="Jones M."/>
            <person name="Mungall A.J."/>
            <person name="Coope R."/>
            <person name="Pleasance S."/>
            <person name="Moore R.A."/>
            <person name="Holt R.A."/>
            <person name="Round J.M."/>
            <person name="Ohora S."/>
            <person name="Walle B.V."/>
            <person name="Veldhoen N."/>
            <person name="Helbing C.C."/>
            <person name="Birol I."/>
        </authorList>
    </citation>
    <scope>NUCLEOTIDE SEQUENCE [LARGE SCALE GENOMIC DNA]</scope>
</reference>
<organism evidence="1 2">
    <name type="scientific">Aquarana catesbeiana</name>
    <name type="common">American bullfrog</name>
    <name type="synonym">Rana catesbeiana</name>
    <dbReference type="NCBI Taxonomy" id="8400"/>
    <lineage>
        <taxon>Eukaryota</taxon>
        <taxon>Metazoa</taxon>
        <taxon>Chordata</taxon>
        <taxon>Craniata</taxon>
        <taxon>Vertebrata</taxon>
        <taxon>Euteleostomi</taxon>
        <taxon>Amphibia</taxon>
        <taxon>Batrachia</taxon>
        <taxon>Anura</taxon>
        <taxon>Neobatrachia</taxon>
        <taxon>Ranoidea</taxon>
        <taxon>Ranidae</taxon>
        <taxon>Aquarana</taxon>
    </lineage>
</organism>
<accession>A0A2G9SAW1</accession>
<dbReference type="EMBL" id="KV925688">
    <property type="protein sequence ID" value="PIO36603.1"/>
    <property type="molecule type" value="Genomic_DNA"/>
</dbReference>
<keyword evidence="2" id="KW-1185">Reference proteome</keyword>
<sequence length="60" mass="6669">MCETCPKKVSIPAWLRELIMSSTWNSAQTDNCTPLTSNVSHSYFCPQNIGVLSIPFVSFS</sequence>
<protein>
    <submittedName>
        <fullName evidence="1">Uncharacterized protein</fullName>
    </submittedName>
</protein>
<proteinExistence type="predicted"/>
<evidence type="ECO:0000313" key="2">
    <source>
        <dbReference type="Proteomes" id="UP000228934"/>
    </source>
</evidence>
<dbReference type="AlphaFoldDB" id="A0A2G9SAW1"/>
<dbReference type="Proteomes" id="UP000228934">
    <property type="component" value="Unassembled WGS sequence"/>
</dbReference>
<gene>
    <name evidence="1" type="ORF">AB205_0194240</name>
</gene>
<name>A0A2G9SAW1_AQUCT</name>